<name>A0A9P5HNJ2_9HYPO</name>
<keyword evidence="3" id="KW-1185">Reference proteome</keyword>
<organism evidence="2 3">
    <name type="scientific">Cylindrodendrum hubeiense</name>
    <dbReference type="NCBI Taxonomy" id="595255"/>
    <lineage>
        <taxon>Eukaryota</taxon>
        <taxon>Fungi</taxon>
        <taxon>Dikarya</taxon>
        <taxon>Ascomycota</taxon>
        <taxon>Pezizomycotina</taxon>
        <taxon>Sordariomycetes</taxon>
        <taxon>Hypocreomycetidae</taxon>
        <taxon>Hypocreales</taxon>
        <taxon>Nectriaceae</taxon>
        <taxon>Cylindrodendrum</taxon>
    </lineage>
</organism>
<proteinExistence type="predicted"/>
<accession>A0A9P5HNJ2</accession>
<protein>
    <submittedName>
        <fullName evidence="2">Uncharacterized protein</fullName>
    </submittedName>
</protein>
<keyword evidence="1" id="KW-0812">Transmembrane</keyword>
<dbReference type="OrthoDB" id="2988756at2759"/>
<comment type="caution">
    <text evidence="2">The sequence shown here is derived from an EMBL/GenBank/DDBJ whole genome shotgun (WGS) entry which is preliminary data.</text>
</comment>
<keyword evidence="1" id="KW-1133">Transmembrane helix</keyword>
<keyword evidence="1" id="KW-0472">Membrane</keyword>
<reference evidence="2" key="1">
    <citation type="submission" date="2020-03" db="EMBL/GenBank/DDBJ databases">
        <title>Draft Genome Sequence of Cylindrodendrum hubeiense.</title>
        <authorList>
            <person name="Buettner E."/>
            <person name="Kellner H."/>
        </authorList>
    </citation>
    <scope>NUCLEOTIDE SEQUENCE</scope>
    <source>
        <strain evidence="2">IHI 201604</strain>
    </source>
</reference>
<feature type="transmembrane region" description="Helical" evidence="1">
    <location>
        <begin position="6"/>
        <end position="26"/>
    </location>
</feature>
<evidence type="ECO:0000256" key="1">
    <source>
        <dbReference type="SAM" id="Phobius"/>
    </source>
</evidence>
<dbReference type="Proteomes" id="UP000722485">
    <property type="component" value="Unassembled WGS sequence"/>
</dbReference>
<feature type="transmembrane region" description="Helical" evidence="1">
    <location>
        <begin position="46"/>
        <end position="68"/>
    </location>
</feature>
<sequence length="95" mass="10765">MASTPIDPIFVEACIYLGISISVILFRIFCRTKQGGIRNLQPDDYIMLVLIIPLIGETFLGYTIGTWYHGLTNSGMTDEQRAALSPDSDEYKRRY</sequence>
<evidence type="ECO:0000313" key="3">
    <source>
        <dbReference type="Proteomes" id="UP000722485"/>
    </source>
</evidence>
<gene>
    <name evidence="2" type="ORF">G7Z17_g2228</name>
</gene>
<dbReference type="AlphaFoldDB" id="A0A9P5HNJ2"/>
<dbReference type="EMBL" id="JAANBB010000021">
    <property type="protein sequence ID" value="KAF7555359.1"/>
    <property type="molecule type" value="Genomic_DNA"/>
</dbReference>
<evidence type="ECO:0000313" key="2">
    <source>
        <dbReference type="EMBL" id="KAF7555359.1"/>
    </source>
</evidence>